<organism evidence="2 3">
    <name type="scientific">Mycobacterium phage Gladiator</name>
    <dbReference type="NCBI Taxonomy" id="2920886"/>
    <lineage>
        <taxon>Viruses</taxon>
        <taxon>Duplodnaviria</taxon>
        <taxon>Heunggongvirae</taxon>
        <taxon>Uroviricota</taxon>
        <taxon>Caudoviricetes</taxon>
        <taxon>Gladiatorvirus</taxon>
        <taxon>Gladiatorvirus gladiator</taxon>
    </lineage>
</organism>
<keyword evidence="1" id="KW-1133">Transmembrane helix</keyword>
<accession>G1BMJ9</accession>
<keyword evidence="3" id="KW-1185">Reference proteome</keyword>
<keyword evidence="1" id="KW-0812">Transmembrane</keyword>
<feature type="transmembrane region" description="Helical" evidence="1">
    <location>
        <begin position="12"/>
        <end position="33"/>
    </location>
</feature>
<sequence length="50" mass="5189">MGAFMKGLLTVAGVYVGSLIVGYGLLSWFCLLVEKNEEAAHGAAEDNAAT</sequence>
<gene>
    <name evidence="2" type="primary">62</name>
    <name evidence="2" type="ORF">GLADIATOR_62</name>
</gene>
<reference evidence="2 3" key="1">
    <citation type="journal article" date="2012" name="J. Virol.">
        <title>Complete Genome Sequences of 138 Mycobacteriophages.</title>
        <authorList>
            <consortium name="the Science Education Alliance Phage Hunters Advancing Genomics and Evolutionary Science Program"/>
            <consortium name="the KwaZulu-Natal Research Institute for Tuberculosis and HIV Mycobacterial Genetics Course Students"/>
            <consortium name="the Phage Hunters Integrating Research and Education Program"/>
            <person name="Hatfull G.F."/>
        </authorList>
    </citation>
    <scope>NUCLEOTIDE SEQUENCE [LARGE SCALE GENOMIC DNA]</scope>
    <source>
        <strain evidence="3">Gladiator</strain>
    </source>
</reference>
<dbReference type="EMBL" id="JF704097">
    <property type="protein sequence ID" value="AEJ95073.1"/>
    <property type="molecule type" value="Genomic_DNA"/>
</dbReference>
<evidence type="ECO:0000313" key="3">
    <source>
        <dbReference type="Proteomes" id="UP000224812"/>
    </source>
</evidence>
<dbReference type="GeneID" id="40232279"/>
<keyword evidence="1" id="KW-0472">Membrane</keyword>
<evidence type="ECO:0000313" key="2">
    <source>
        <dbReference type="EMBL" id="AEJ95073.1"/>
    </source>
</evidence>
<dbReference type="RefSeq" id="YP_009635556.1">
    <property type="nucleotide sequence ID" value="NC_042309.1"/>
</dbReference>
<name>G1BMJ9_9CAUD</name>
<dbReference type="Proteomes" id="UP000224812">
    <property type="component" value="Segment"/>
</dbReference>
<evidence type="ECO:0000256" key="1">
    <source>
        <dbReference type="SAM" id="Phobius"/>
    </source>
</evidence>
<proteinExistence type="predicted"/>
<protein>
    <submittedName>
        <fullName evidence="2">Uncharacterized protein</fullName>
    </submittedName>
</protein>
<dbReference type="OrthoDB" id="28465at10239"/>